<dbReference type="Pfam" id="PF20469">
    <property type="entry name" value="OLD-like_TOPRIM"/>
    <property type="match status" value="1"/>
</dbReference>
<proteinExistence type="predicted"/>
<evidence type="ECO:0000259" key="1">
    <source>
        <dbReference type="Pfam" id="PF20469"/>
    </source>
</evidence>
<name>A0ABU4W9T7_9FUSO</name>
<gene>
    <name evidence="2" type="ORF">RFV38_07305</name>
</gene>
<evidence type="ECO:0000313" key="2">
    <source>
        <dbReference type="EMBL" id="MDX8336300.1"/>
    </source>
</evidence>
<evidence type="ECO:0000313" key="3">
    <source>
        <dbReference type="Proteomes" id="UP001279681"/>
    </source>
</evidence>
<dbReference type="Gene3D" id="3.40.50.300">
    <property type="entry name" value="P-loop containing nucleotide triphosphate hydrolases"/>
    <property type="match status" value="1"/>
</dbReference>
<feature type="domain" description="OLD protein-like TOPRIM" evidence="1">
    <location>
        <begin position="289"/>
        <end position="352"/>
    </location>
</feature>
<dbReference type="InterPro" id="IPR022602">
    <property type="entry name" value="DUF2813"/>
</dbReference>
<dbReference type="InterPro" id="IPR027417">
    <property type="entry name" value="P-loop_NTPase"/>
</dbReference>
<dbReference type="RefSeq" id="WP_320313704.1">
    <property type="nucleotide sequence ID" value="NZ_JAVIKH010000008.1"/>
</dbReference>
<dbReference type="InterPro" id="IPR051396">
    <property type="entry name" value="Bact_Antivir_Def_Nuclease"/>
</dbReference>
<dbReference type="SUPFAM" id="SSF52540">
    <property type="entry name" value="P-loop containing nucleoside triphosphate hydrolases"/>
    <property type="match status" value="1"/>
</dbReference>
<dbReference type="InterPro" id="IPR034139">
    <property type="entry name" value="TOPRIM_OLD"/>
</dbReference>
<accession>A0ABU4W9T7</accession>
<sequence>MEIKRLNISNWQNIRYLEIEFEKLLILIGESNRGKTNILKGLSAIFGNYEIKDSDFKDKNIPIEIKIKFYTNEKGFFSLKLLKKIGEENKYFILSHGKEIKISLNQIKNKFINLNGIIVSSKENGIYEALNQIKSILILKNKDEKIIKELDSKLQYIKNNFLSQSLQRKIFFGFLKNILNNIEKYKVNLKNQLSDIFLIFEEPELHLGPQESREMYSLLIKLSKIGVQIVIETHSSYFVGLKEYKSICLIKKIKNEINLFQHTGELFNGDEIKKFNMNYWINPDRGEMFFAKKVILVEGQTDKIALSYLAKKLNIYNYNYSIVECGSKSIIPQFIKILNAYRIPYIAVYDKDNHKWRNETELENSNLKNKSIRRLINKYIGDFIEFENDIEEEIYQEERERKNYKNKPYYTLQKISDEEYSIPLKLEEKIRKIYK</sequence>
<protein>
    <submittedName>
        <fullName evidence="2">AAA family ATPase</fullName>
    </submittedName>
</protein>
<comment type="caution">
    <text evidence="2">The sequence shown here is derived from an EMBL/GenBank/DDBJ whole genome shotgun (WGS) entry which is preliminary data.</text>
</comment>
<keyword evidence="3" id="KW-1185">Reference proteome</keyword>
<dbReference type="PANTHER" id="PTHR43581">
    <property type="entry name" value="ATP/GTP PHOSPHATASE"/>
    <property type="match status" value="1"/>
</dbReference>
<dbReference type="PANTHER" id="PTHR43581:SF2">
    <property type="entry name" value="EXCINUCLEASE ATPASE SUBUNIT"/>
    <property type="match status" value="1"/>
</dbReference>
<dbReference type="CDD" id="cd01026">
    <property type="entry name" value="TOPRIM_OLD"/>
    <property type="match status" value="1"/>
</dbReference>
<organism evidence="2 3">
    <name type="scientific">Candidatus Cetobacterium colombiensis</name>
    <dbReference type="NCBI Taxonomy" id="3073100"/>
    <lineage>
        <taxon>Bacteria</taxon>
        <taxon>Fusobacteriati</taxon>
        <taxon>Fusobacteriota</taxon>
        <taxon>Fusobacteriia</taxon>
        <taxon>Fusobacteriales</taxon>
        <taxon>Fusobacteriaceae</taxon>
        <taxon>Cetobacterium</taxon>
    </lineage>
</organism>
<dbReference type="Pfam" id="PF11398">
    <property type="entry name" value="DUF2813"/>
    <property type="match status" value="1"/>
</dbReference>
<dbReference type="Proteomes" id="UP001279681">
    <property type="component" value="Unassembled WGS sequence"/>
</dbReference>
<dbReference type="EMBL" id="JAVIKH010000008">
    <property type="protein sequence ID" value="MDX8336300.1"/>
    <property type="molecule type" value="Genomic_DNA"/>
</dbReference>
<reference evidence="3" key="1">
    <citation type="submission" date="2023-07" db="EMBL/GenBank/DDBJ databases">
        <authorList>
            <person name="Colorado M.A."/>
            <person name="Villamil L.M."/>
            <person name="Melo J.F."/>
            <person name="Rodriguez J.A."/>
            <person name="Ruiz R.Y."/>
        </authorList>
    </citation>
    <scope>NUCLEOTIDE SEQUENCE [LARGE SCALE GENOMIC DNA]</scope>
    <source>
        <strain evidence="3">C33</strain>
    </source>
</reference>